<keyword evidence="6" id="KW-1015">Disulfide bond</keyword>
<comment type="catalytic activity">
    <reaction evidence="11">
        <text>a hydroperoxide + [thioredoxin]-dithiol = an alcohol + [thioredoxin]-disulfide + H2O</text>
        <dbReference type="Rhea" id="RHEA:62620"/>
        <dbReference type="Rhea" id="RHEA-COMP:10698"/>
        <dbReference type="Rhea" id="RHEA-COMP:10700"/>
        <dbReference type="ChEBI" id="CHEBI:15377"/>
        <dbReference type="ChEBI" id="CHEBI:29950"/>
        <dbReference type="ChEBI" id="CHEBI:30879"/>
        <dbReference type="ChEBI" id="CHEBI:35924"/>
        <dbReference type="ChEBI" id="CHEBI:50058"/>
        <dbReference type="EC" id="1.11.1.24"/>
    </reaction>
</comment>
<comment type="similarity">
    <text evidence="9">Belongs to the peroxiredoxin family. BCP/PrxQ subfamily.</text>
</comment>
<dbReference type="PROSITE" id="PS51352">
    <property type="entry name" value="THIOREDOXIN_2"/>
    <property type="match status" value="1"/>
</dbReference>
<dbReference type="EC" id="1.11.1.24" evidence="2"/>
<evidence type="ECO:0000313" key="14">
    <source>
        <dbReference type="Proteomes" id="UP001214854"/>
    </source>
</evidence>
<dbReference type="PANTHER" id="PTHR42801:SF7">
    <property type="entry name" value="SLL1159 PROTEIN"/>
    <property type="match status" value="1"/>
</dbReference>
<sequence>MPDSLTTQFEALHAERQRTWPAAQLQKNIDQRAALSARYDAAAHIQTGQRLPEFTLKSVDGGTITRNDIGPNGAVFVFFRFAGCPACNLALPYYQTTLWPDLKAQGIQLIAVSPHVPEGLIDIKTRHRLDFTVASDTDNAFGKALGITFEPDDISAVPPSGWIGEVIGTHSWTLPQPTVLIVDKDARVRFVEVSPDWLKRTESDVILNALTEAKVTA</sequence>
<comment type="caution">
    <text evidence="13">The sequence shown here is derived from an EMBL/GenBank/DDBJ whole genome shotgun (WGS) entry which is preliminary data.</text>
</comment>
<keyword evidence="4" id="KW-0049">Antioxidant</keyword>
<name>A0ABT5HUL3_9CAUL</name>
<reference evidence="13 14" key="1">
    <citation type="submission" date="2023-01" db="EMBL/GenBank/DDBJ databases">
        <title>Novel species of the genus Asticcacaulis isolated from rivers.</title>
        <authorList>
            <person name="Lu H."/>
        </authorList>
    </citation>
    <scope>NUCLEOTIDE SEQUENCE [LARGE SCALE GENOMIC DNA]</scope>
    <source>
        <strain evidence="13 14">BYS171W</strain>
    </source>
</reference>
<organism evidence="13 14">
    <name type="scientific">Asticcacaulis aquaticus</name>
    <dbReference type="NCBI Taxonomy" id="2984212"/>
    <lineage>
        <taxon>Bacteria</taxon>
        <taxon>Pseudomonadati</taxon>
        <taxon>Pseudomonadota</taxon>
        <taxon>Alphaproteobacteria</taxon>
        <taxon>Caulobacterales</taxon>
        <taxon>Caulobacteraceae</taxon>
        <taxon>Asticcacaulis</taxon>
    </lineage>
</organism>
<dbReference type="PANTHER" id="PTHR42801">
    <property type="entry name" value="THIOREDOXIN-DEPENDENT PEROXIDE REDUCTASE"/>
    <property type="match status" value="1"/>
</dbReference>
<evidence type="ECO:0000256" key="10">
    <source>
        <dbReference type="ARBA" id="ARBA00042639"/>
    </source>
</evidence>
<dbReference type="InterPro" id="IPR000866">
    <property type="entry name" value="AhpC/TSA"/>
</dbReference>
<evidence type="ECO:0000256" key="2">
    <source>
        <dbReference type="ARBA" id="ARBA00013017"/>
    </source>
</evidence>
<evidence type="ECO:0000256" key="5">
    <source>
        <dbReference type="ARBA" id="ARBA00023002"/>
    </source>
</evidence>
<dbReference type="Pfam" id="PF00578">
    <property type="entry name" value="AhpC-TSA"/>
    <property type="match status" value="1"/>
</dbReference>
<dbReference type="Proteomes" id="UP001214854">
    <property type="component" value="Unassembled WGS sequence"/>
</dbReference>
<gene>
    <name evidence="13" type="ORF">PQU92_10745</name>
</gene>
<feature type="domain" description="Thioredoxin" evidence="12">
    <location>
        <begin position="45"/>
        <end position="215"/>
    </location>
</feature>
<keyword evidence="7" id="KW-0676">Redox-active center</keyword>
<keyword evidence="3" id="KW-0575">Peroxidase</keyword>
<evidence type="ECO:0000256" key="6">
    <source>
        <dbReference type="ARBA" id="ARBA00023157"/>
    </source>
</evidence>
<accession>A0ABT5HUL3</accession>
<dbReference type="SUPFAM" id="SSF52833">
    <property type="entry name" value="Thioredoxin-like"/>
    <property type="match status" value="1"/>
</dbReference>
<evidence type="ECO:0000256" key="11">
    <source>
        <dbReference type="ARBA" id="ARBA00049091"/>
    </source>
</evidence>
<dbReference type="RefSeq" id="WP_272748220.1">
    <property type="nucleotide sequence ID" value="NZ_JAQQKX010000008.1"/>
</dbReference>
<evidence type="ECO:0000256" key="7">
    <source>
        <dbReference type="ARBA" id="ARBA00023284"/>
    </source>
</evidence>
<dbReference type="Gene3D" id="3.40.30.10">
    <property type="entry name" value="Glutaredoxin"/>
    <property type="match status" value="1"/>
</dbReference>
<evidence type="ECO:0000256" key="3">
    <source>
        <dbReference type="ARBA" id="ARBA00022559"/>
    </source>
</evidence>
<evidence type="ECO:0000313" key="13">
    <source>
        <dbReference type="EMBL" id="MDC7683756.1"/>
    </source>
</evidence>
<keyword evidence="14" id="KW-1185">Reference proteome</keyword>
<evidence type="ECO:0000256" key="9">
    <source>
        <dbReference type="ARBA" id="ARBA00038489"/>
    </source>
</evidence>
<protein>
    <recommendedName>
        <fullName evidence="2">thioredoxin-dependent peroxiredoxin</fullName>
        <ecNumber evidence="2">1.11.1.24</ecNumber>
    </recommendedName>
    <alternativeName>
        <fullName evidence="8">Thioredoxin peroxidase</fullName>
    </alternativeName>
    <alternativeName>
        <fullName evidence="10">Thioredoxin-dependent peroxiredoxin Bcp</fullName>
    </alternativeName>
</protein>
<evidence type="ECO:0000256" key="4">
    <source>
        <dbReference type="ARBA" id="ARBA00022862"/>
    </source>
</evidence>
<dbReference type="EMBL" id="JAQQKX010000008">
    <property type="protein sequence ID" value="MDC7683756.1"/>
    <property type="molecule type" value="Genomic_DNA"/>
</dbReference>
<comment type="function">
    <text evidence="1">Thiol-specific peroxidase that catalyzes the reduction of hydrogen peroxide and organic hydroperoxides to water and alcohols, respectively. Plays a role in cell protection against oxidative stress by detoxifying peroxides and as sensor of hydrogen peroxide-mediated signaling events.</text>
</comment>
<proteinExistence type="inferred from homology"/>
<dbReference type="CDD" id="cd02970">
    <property type="entry name" value="PRX_like2"/>
    <property type="match status" value="1"/>
</dbReference>
<dbReference type="InterPro" id="IPR050924">
    <property type="entry name" value="Peroxiredoxin_BCP/PrxQ"/>
</dbReference>
<keyword evidence="5" id="KW-0560">Oxidoreductase</keyword>
<evidence type="ECO:0000256" key="1">
    <source>
        <dbReference type="ARBA" id="ARBA00003330"/>
    </source>
</evidence>
<dbReference type="InterPro" id="IPR036249">
    <property type="entry name" value="Thioredoxin-like_sf"/>
</dbReference>
<evidence type="ECO:0000256" key="8">
    <source>
        <dbReference type="ARBA" id="ARBA00032824"/>
    </source>
</evidence>
<dbReference type="InterPro" id="IPR013766">
    <property type="entry name" value="Thioredoxin_domain"/>
</dbReference>
<evidence type="ECO:0000259" key="12">
    <source>
        <dbReference type="PROSITE" id="PS51352"/>
    </source>
</evidence>